<sequence>MLSFLPCPLIVILSITLTIFNLAFWSLLITVFSLVKLLLPLQAWRLACSRLNNRFMQGWLLGNAMVMRLANRMEWDIVDNSHLNPDGWHLIICNHLSWTDIVILGDLFRARLPAPKFFLKYELLYVPFVGLACWGLDMPFMRRYSREYLLKHPERRGKDVETTRAACAKFAHLPTTVINFVEGTRFTPQKARQSRSTFQYLMPPKAAGLSLALAGLGEQFEKIVNVTLDYPDCSGHPFRDLLCGRISRIRVRIDEIAITPDLRGDYVNDKQFKRQFQLWLNDVWQQKDAHLVQMKEQEAQPSAASNRANCASSSDNSNSE</sequence>
<keyword evidence="2" id="KW-0472">Membrane</keyword>
<feature type="region of interest" description="Disordered" evidence="1">
    <location>
        <begin position="296"/>
        <end position="320"/>
    </location>
</feature>
<dbReference type="SMART" id="SM00563">
    <property type="entry name" value="PlsC"/>
    <property type="match status" value="1"/>
</dbReference>
<organism evidence="4 5">
    <name type="scientific">Pseudaeromonas sharmana</name>
    <dbReference type="NCBI Taxonomy" id="328412"/>
    <lineage>
        <taxon>Bacteria</taxon>
        <taxon>Pseudomonadati</taxon>
        <taxon>Pseudomonadota</taxon>
        <taxon>Gammaproteobacteria</taxon>
        <taxon>Aeromonadales</taxon>
        <taxon>Aeromonadaceae</taxon>
        <taxon>Pseudaeromonas</taxon>
    </lineage>
</organism>
<reference evidence="5" key="1">
    <citation type="journal article" date="2019" name="Int. J. Syst. Evol. Microbiol.">
        <title>The Global Catalogue of Microorganisms (GCM) 10K type strain sequencing project: providing services to taxonomists for standard genome sequencing and annotation.</title>
        <authorList>
            <consortium name="The Broad Institute Genomics Platform"/>
            <consortium name="The Broad Institute Genome Sequencing Center for Infectious Disease"/>
            <person name="Wu L."/>
            <person name="Ma J."/>
        </authorList>
    </citation>
    <scope>NUCLEOTIDE SEQUENCE [LARGE SCALE GENOMIC DNA]</scope>
    <source>
        <strain evidence="5">CCUG 54939</strain>
    </source>
</reference>
<keyword evidence="4" id="KW-0012">Acyltransferase</keyword>
<accession>A0ABV8CL72</accession>
<proteinExistence type="predicted"/>
<dbReference type="CDD" id="cd07990">
    <property type="entry name" value="LPLAT_LCLAT1-like"/>
    <property type="match status" value="1"/>
</dbReference>
<keyword evidence="5" id="KW-1185">Reference proteome</keyword>
<evidence type="ECO:0000313" key="5">
    <source>
        <dbReference type="Proteomes" id="UP001595692"/>
    </source>
</evidence>
<evidence type="ECO:0000259" key="3">
    <source>
        <dbReference type="SMART" id="SM00563"/>
    </source>
</evidence>
<dbReference type="InterPro" id="IPR002123">
    <property type="entry name" value="Plipid/glycerol_acylTrfase"/>
</dbReference>
<dbReference type="EMBL" id="JBHSAF010000003">
    <property type="protein sequence ID" value="MFC3912804.1"/>
    <property type="molecule type" value="Genomic_DNA"/>
</dbReference>
<dbReference type="EC" id="2.3.-.-" evidence="4"/>
<gene>
    <name evidence="4" type="ORF">ACFOSS_04900</name>
</gene>
<keyword evidence="2" id="KW-1133">Transmembrane helix</keyword>
<feature type="transmembrane region" description="Helical" evidence="2">
    <location>
        <begin position="12"/>
        <end position="39"/>
    </location>
</feature>
<evidence type="ECO:0000256" key="1">
    <source>
        <dbReference type="SAM" id="MobiDB-lite"/>
    </source>
</evidence>
<dbReference type="Pfam" id="PF01553">
    <property type="entry name" value="Acyltransferase"/>
    <property type="match status" value="1"/>
</dbReference>
<keyword evidence="4" id="KW-0808">Transferase</keyword>
<dbReference type="SUPFAM" id="SSF69593">
    <property type="entry name" value="Glycerol-3-phosphate (1)-acyltransferase"/>
    <property type="match status" value="1"/>
</dbReference>
<evidence type="ECO:0000313" key="4">
    <source>
        <dbReference type="EMBL" id="MFC3912804.1"/>
    </source>
</evidence>
<feature type="domain" description="Phospholipid/glycerol acyltransferase" evidence="3">
    <location>
        <begin position="89"/>
        <end position="231"/>
    </location>
</feature>
<protein>
    <submittedName>
        <fullName evidence="4">Acyltransferase</fullName>
        <ecNumber evidence="4">2.3.-.-</ecNumber>
    </submittedName>
</protein>
<dbReference type="PANTHER" id="PTHR10983">
    <property type="entry name" value="1-ACYLGLYCEROL-3-PHOSPHATE ACYLTRANSFERASE-RELATED"/>
    <property type="match status" value="1"/>
</dbReference>
<keyword evidence="2" id="KW-0812">Transmembrane</keyword>
<feature type="compositionally biased region" description="Low complexity" evidence="1">
    <location>
        <begin position="302"/>
        <end position="320"/>
    </location>
</feature>
<evidence type="ECO:0000256" key="2">
    <source>
        <dbReference type="SAM" id="Phobius"/>
    </source>
</evidence>
<dbReference type="GO" id="GO:0016746">
    <property type="term" value="F:acyltransferase activity"/>
    <property type="evidence" value="ECO:0007669"/>
    <property type="project" value="UniProtKB-KW"/>
</dbReference>
<dbReference type="Proteomes" id="UP001595692">
    <property type="component" value="Unassembled WGS sequence"/>
</dbReference>
<dbReference type="NCBIfam" id="NF010621">
    <property type="entry name" value="PRK14014.1"/>
    <property type="match status" value="1"/>
</dbReference>
<comment type="caution">
    <text evidence="4">The sequence shown here is derived from an EMBL/GenBank/DDBJ whole genome shotgun (WGS) entry which is preliminary data.</text>
</comment>
<dbReference type="PANTHER" id="PTHR10983:SF15">
    <property type="entry name" value="ACYLTRANSFERASE YIHG-RELATED"/>
    <property type="match status" value="1"/>
</dbReference>
<name>A0ABV8CL72_9GAMM</name>
<dbReference type="RefSeq" id="WP_377151000.1">
    <property type="nucleotide sequence ID" value="NZ_JBHSAF010000003.1"/>
</dbReference>